<dbReference type="CAZy" id="GT2">
    <property type="family name" value="Glycosyltransferase Family 2"/>
</dbReference>
<dbReference type="eggNOG" id="COG1216">
    <property type="taxonomic scope" value="Bacteria"/>
</dbReference>
<dbReference type="PANTHER" id="PTHR43179">
    <property type="entry name" value="RHAMNOSYLTRANSFERASE WBBL"/>
    <property type="match status" value="1"/>
</dbReference>
<accession>B9M5R8</accession>
<dbReference type="RefSeq" id="WP_012648555.1">
    <property type="nucleotide sequence ID" value="NC_011979.1"/>
</dbReference>
<name>B9M5R8_GEODF</name>
<evidence type="ECO:0000313" key="3">
    <source>
        <dbReference type="Proteomes" id="UP000007721"/>
    </source>
</evidence>
<dbReference type="OrthoDB" id="5393620at2"/>
<dbReference type="GO" id="GO:0016740">
    <property type="term" value="F:transferase activity"/>
    <property type="evidence" value="ECO:0007669"/>
    <property type="project" value="UniProtKB-KW"/>
</dbReference>
<dbReference type="STRING" id="316067.Geob_3484"/>
<dbReference type="AlphaFoldDB" id="B9M5R8"/>
<evidence type="ECO:0000313" key="2">
    <source>
        <dbReference type="EMBL" id="ACM21827.1"/>
    </source>
</evidence>
<dbReference type="InterPro" id="IPR001173">
    <property type="entry name" value="Glyco_trans_2-like"/>
</dbReference>
<dbReference type="PANTHER" id="PTHR43179:SF7">
    <property type="entry name" value="RHAMNOSYLTRANSFERASE WBBL"/>
    <property type="match status" value="1"/>
</dbReference>
<dbReference type="KEGG" id="geo:Geob_3484"/>
<sequence>MTQPAIDIIVPVWNRPIETRNCLVNLLNHSPNARLIMVDNGSDRETEKLLQEFSEGLDDRAFLLRNDVNQGLVKALNRGLEKGEAEYLFIVKNTSLVGPGWLEPLLEFARQRKDAGLIVPGLVLKGRGKVKGKQIAAIEVAQGSFAAMLIRKSLYDAIGGFDEGMDGGTWCLRDYARRACRSGSFTFLVPGADVQYEEEVQLGSETRRRENLQKTIAEFRVRWGQDSSYCLLMPKGTDPEMVRCRIELLLPAARQGCLFHFIVPSHLHTLLMKSGHGSLHENITIHAVPFFHTAGTVQKMISRILSEAPETIVVAGIDGMSYTGEAPLLPFAELESRIRRCDDRRD</sequence>
<evidence type="ECO:0000259" key="1">
    <source>
        <dbReference type="Pfam" id="PF00535"/>
    </source>
</evidence>
<gene>
    <name evidence="2" type="ordered locus">Geob_3484</name>
</gene>
<dbReference type="SUPFAM" id="SSF53448">
    <property type="entry name" value="Nucleotide-diphospho-sugar transferases"/>
    <property type="match status" value="1"/>
</dbReference>
<dbReference type="Pfam" id="PF00535">
    <property type="entry name" value="Glycos_transf_2"/>
    <property type="match status" value="1"/>
</dbReference>
<reference evidence="2 3" key="1">
    <citation type="submission" date="2009-01" db="EMBL/GenBank/DDBJ databases">
        <title>Complete sequence of Geobacter sp. FRC-32.</title>
        <authorList>
            <consortium name="US DOE Joint Genome Institute"/>
            <person name="Lucas S."/>
            <person name="Copeland A."/>
            <person name="Lapidus A."/>
            <person name="Glavina del Rio T."/>
            <person name="Dalin E."/>
            <person name="Tice H."/>
            <person name="Bruce D."/>
            <person name="Goodwin L."/>
            <person name="Pitluck S."/>
            <person name="Saunders E."/>
            <person name="Brettin T."/>
            <person name="Detter J.C."/>
            <person name="Han C."/>
            <person name="Larimer F."/>
            <person name="Land M."/>
            <person name="Hauser L."/>
            <person name="Kyrpides N."/>
            <person name="Ovchinnikova G."/>
            <person name="Kostka J."/>
            <person name="Richardson P."/>
        </authorList>
    </citation>
    <scope>NUCLEOTIDE SEQUENCE [LARGE SCALE GENOMIC DNA]</scope>
    <source>
        <strain evidence="3">DSM 22248 / JCM 15807 / FRC-32</strain>
    </source>
</reference>
<keyword evidence="2" id="KW-0808">Transferase</keyword>
<proteinExistence type="predicted"/>
<dbReference type="InterPro" id="IPR029044">
    <property type="entry name" value="Nucleotide-diphossugar_trans"/>
</dbReference>
<feature type="domain" description="Glycosyltransferase 2-like" evidence="1">
    <location>
        <begin position="8"/>
        <end position="115"/>
    </location>
</feature>
<dbReference type="Proteomes" id="UP000007721">
    <property type="component" value="Chromosome"/>
</dbReference>
<protein>
    <submittedName>
        <fullName evidence="2">Glycosyltransferase</fullName>
    </submittedName>
</protein>
<keyword evidence="3" id="KW-1185">Reference proteome</keyword>
<dbReference type="EMBL" id="CP001390">
    <property type="protein sequence ID" value="ACM21827.1"/>
    <property type="molecule type" value="Genomic_DNA"/>
</dbReference>
<dbReference type="HOGENOM" id="CLU_823260_0_0_7"/>
<organism evidence="2 3">
    <name type="scientific">Geotalea daltonii (strain DSM 22248 / JCM 15807 / FRC-32)</name>
    <name type="common">Geobacter daltonii</name>
    <dbReference type="NCBI Taxonomy" id="316067"/>
    <lineage>
        <taxon>Bacteria</taxon>
        <taxon>Pseudomonadati</taxon>
        <taxon>Thermodesulfobacteriota</taxon>
        <taxon>Desulfuromonadia</taxon>
        <taxon>Geobacterales</taxon>
        <taxon>Geobacteraceae</taxon>
        <taxon>Geotalea</taxon>
    </lineage>
</organism>
<dbReference type="Gene3D" id="3.90.550.10">
    <property type="entry name" value="Spore Coat Polysaccharide Biosynthesis Protein SpsA, Chain A"/>
    <property type="match status" value="1"/>
</dbReference>